<dbReference type="PANTHER" id="PTHR23075">
    <property type="entry name" value="PUTATIVE ATP-ASE"/>
    <property type="match status" value="1"/>
</dbReference>
<sequence>MVAASKLSSCIAMAVAAASMPALSNRAYADSPFRFNPFSYSSPSPSPPPPPPSAAPADQIPNAKSEPQAEEPRGSGFDPEALERGAKALREINSSKLSKQVFSLMRSQEKSRLTELDAEKAHFEAIQGQNDLERSKNMAEEQLNILQQEAQAKAQMLRMEDEHARNRMKMDHEKQRQNNAEMLRMQEESYIRKEKARLATEAQNQEQQRQTEREKHELELKNIEAEAIAKAKGRAHEEKLNAELNRNMLIDQMNGEKEKWLAAINTTFGHIEGGIRTLLTDRNKLVMTVGGATAVAAGVYTTREGSRVIWGYVNRLLGQPSLIRESSIARFPGSEMISLAKNKVLNYSTGSLQGKNGLANIILHPSLRSRIEHLARATANTKAHQAPFRNMMFYGPPGTGKTMVAREIARKSGLDYAMMTGGDVAPLGVQAITKIHQIFDWAKKSNKGLLLFIDEADAFLCERNSTHMSEAQRSALNALLFRTGDQSRDVVLVLATNRPGDLDSAITDRMDEVIEFPIPGEEERFKLLKLYLNKYLGDEGESSRSGIFLKKKPQKIVIEDVSDDLIQEAAHKTEGFSGREIAKLMASVQAAVYGREDCVLDSQLLEEIVDYKVTEHHQRMKLAAEAMMMVGGGGGGEVVAGSGYIMVVAGGRICGEGDDSAFAAILFSDCKLRQCEKDAATRGVWGLGLKGGGAASKPTERAKKVALVQKFMDGALYSLAKHQTAKAEELMKGAMEYLYNDNTIKDKAPKLEEFMKEAIKFLEQDMIEKSEEMIKGATVYLESDDEAKDEKSGKRVKYLENDKVAAGVNKVRLVDDFLKEALQYLDAEQEVKAKEIIQGIRLYVSQCDEIEDKAASVEEMIQAALTFIEQDNLDEAEDVIYGAMTYLDNDDDVKQLSKAGHAQGVKYLEQVKAERGIEKAIFVDEVLKGALSYIDKKQVLQAKEIVQATVMYVAQDDTMKDKAATSMEMMDGALTFLQQDQMNKAKEMIQGAMAYLEGDEDVKEADKLLRGMDVKEQDKLVKDVKDKAKAKTKRVKYLENNKVAAGCDEIKDKAAAVEEMIQGALTFIEQNSLDEAEEVIHGAMTYLDNDDDVKQLSKADHAKGVKYLEQEKAKRGIEKALFVDEVLKGALSYIDKKQVEQAKEIVQAIVMYVAQDDTMKEKAATSMDMMDGALTFLQQDQMDKAKEMIQGAMTYLKDDEDVKEADKLLRGMDVKEQDKLVKDVKEKAEAKAKRVKFLETEL</sequence>
<evidence type="ECO:0000256" key="1">
    <source>
        <dbReference type="ARBA" id="ARBA00022741"/>
    </source>
</evidence>
<dbReference type="GO" id="GO:0016887">
    <property type="term" value="F:ATP hydrolysis activity"/>
    <property type="evidence" value="ECO:0007669"/>
    <property type="project" value="InterPro"/>
</dbReference>
<dbReference type="PROSITE" id="PS00674">
    <property type="entry name" value="AAA"/>
    <property type="match status" value="1"/>
</dbReference>
<keyword evidence="2" id="KW-0067">ATP-binding</keyword>
<dbReference type="PANTHER" id="PTHR23075:SF13">
    <property type="entry name" value="AAA-TYPE ATPASE FAMILY PROTEIN"/>
    <property type="match status" value="1"/>
</dbReference>
<dbReference type="SUPFAM" id="SSF52540">
    <property type="entry name" value="P-loop containing nucleoside triphosphate hydrolases"/>
    <property type="match status" value="1"/>
</dbReference>
<comment type="caution">
    <text evidence="6">The sequence shown here is derived from an EMBL/GenBank/DDBJ whole genome shotgun (WGS) entry which is preliminary data.</text>
</comment>
<dbReference type="InterPro" id="IPR027417">
    <property type="entry name" value="P-loop_NTPase"/>
</dbReference>
<keyword evidence="1" id="KW-0547">Nucleotide-binding</keyword>
<keyword evidence="7" id="KW-1185">Reference proteome</keyword>
<evidence type="ECO:0000256" key="2">
    <source>
        <dbReference type="ARBA" id="ARBA00022840"/>
    </source>
</evidence>
<dbReference type="Proteomes" id="UP000327157">
    <property type="component" value="Chromosome 15"/>
</dbReference>
<evidence type="ECO:0000313" key="6">
    <source>
        <dbReference type="EMBL" id="KAB2618065.1"/>
    </source>
</evidence>
<dbReference type="Gene3D" id="3.40.50.300">
    <property type="entry name" value="P-loop containing nucleotide triphosphate hydrolases"/>
    <property type="match status" value="1"/>
</dbReference>
<feature type="coiled-coil region" evidence="3">
    <location>
        <begin position="195"/>
        <end position="228"/>
    </location>
</feature>
<dbReference type="InterPro" id="IPR021911">
    <property type="entry name" value="ATAD3_N"/>
</dbReference>
<evidence type="ECO:0000256" key="4">
    <source>
        <dbReference type="SAM" id="MobiDB-lite"/>
    </source>
</evidence>
<dbReference type="InterPro" id="IPR003960">
    <property type="entry name" value="ATPase_AAA_CS"/>
</dbReference>
<dbReference type="InterPro" id="IPR003959">
    <property type="entry name" value="ATPase_AAA_core"/>
</dbReference>
<reference evidence="6 7" key="3">
    <citation type="submission" date="2019-11" db="EMBL/GenBank/DDBJ databases">
        <title>A de novo genome assembly of a pear dwarfing rootstock.</title>
        <authorList>
            <person name="Wang F."/>
            <person name="Wang J."/>
            <person name="Li S."/>
            <person name="Zhang Y."/>
            <person name="Fang M."/>
            <person name="Ma L."/>
            <person name="Zhao Y."/>
            <person name="Jiang S."/>
        </authorList>
    </citation>
    <scope>NUCLEOTIDE SEQUENCE [LARGE SCALE GENOMIC DNA]</scope>
    <source>
        <strain evidence="6">S2</strain>
        <tissue evidence="6">Leaf</tissue>
    </source>
</reference>
<proteinExistence type="predicted"/>
<keyword evidence="3" id="KW-0175">Coiled coil</keyword>
<evidence type="ECO:0000256" key="3">
    <source>
        <dbReference type="SAM" id="Coils"/>
    </source>
</evidence>
<dbReference type="FunFam" id="3.40.50.300:FF:000595">
    <property type="entry name" value="ATPase family AAA domain-containing protein 3"/>
    <property type="match status" value="1"/>
</dbReference>
<dbReference type="Pfam" id="PF00004">
    <property type="entry name" value="AAA"/>
    <property type="match status" value="1"/>
</dbReference>
<dbReference type="GO" id="GO:0008270">
    <property type="term" value="F:zinc ion binding"/>
    <property type="evidence" value="ECO:0007669"/>
    <property type="project" value="TreeGrafter"/>
</dbReference>
<dbReference type="InterPro" id="IPR003593">
    <property type="entry name" value="AAA+_ATPase"/>
</dbReference>
<dbReference type="GO" id="GO:0007005">
    <property type="term" value="P:mitochondrion organization"/>
    <property type="evidence" value="ECO:0007669"/>
    <property type="project" value="TreeGrafter"/>
</dbReference>
<dbReference type="AlphaFoldDB" id="A0A5N5GR45"/>
<protein>
    <submittedName>
        <fullName evidence="6">ATPase family AAA domain-containing protein 3-like</fullName>
    </submittedName>
</protein>
<dbReference type="EMBL" id="SMOL01000401">
    <property type="protein sequence ID" value="KAB2618065.1"/>
    <property type="molecule type" value="Genomic_DNA"/>
</dbReference>
<accession>A0A5N5GR45</accession>
<feature type="coiled-coil region" evidence="3">
    <location>
        <begin position="129"/>
        <end position="156"/>
    </location>
</feature>
<feature type="domain" description="AAA+ ATPase" evidence="5">
    <location>
        <begin position="387"/>
        <end position="520"/>
    </location>
</feature>
<reference evidence="6 7" key="1">
    <citation type="submission" date="2019-09" db="EMBL/GenBank/DDBJ databases">
        <authorList>
            <person name="Ou C."/>
        </authorList>
    </citation>
    <scope>NUCLEOTIDE SEQUENCE [LARGE SCALE GENOMIC DNA]</scope>
    <source>
        <strain evidence="6">S2</strain>
        <tissue evidence="6">Leaf</tissue>
    </source>
</reference>
<evidence type="ECO:0000259" key="5">
    <source>
        <dbReference type="SMART" id="SM00382"/>
    </source>
</evidence>
<dbReference type="Pfam" id="PF12037">
    <property type="entry name" value="ATAD3_N"/>
    <property type="match status" value="1"/>
</dbReference>
<dbReference type="OrthoDB" id="199596at2759"/>
<feature type="region of interest" description="Disordered" evidence="4">
    <location>
        <begin position="36"/>
        <end position="85"/>
    </location>
</feature>
<gene>
    <name evidence="6" type="ORF">D8674_013934</name>
</gene>
<dbReference type="GO" id="GO:0005739">
    <property type="term" value="C:mitochondrion"/>
    <property type="evidence" value="ECO:0007669"/>
    <property type="project" value="TreeGrafter"/>
</dbReference>
<dbReference type="GO" id="GO:0005524">
    <property type="term" value="F:ATP binding"/>
    <property type="evidence" value="ECO:0007669"/>
    <property type="project" value="UniProtKB-KW"/>
</dbReference>
<name>A0A5N5GR45_9ROSA</name>
<organism evidence="6 7">
    <name type="scientific">Pyrus ussuriensis x Pyrus communis</name>
    <dbReference type="NCBI Taxonomy" id="2448454"/>
    <lineage>
        <taxon>Eukaryota</taxon>
        <taxon>Viridiplantae</taxon>
        <taxon>Streptophyta</taxon>
        <taxon>Embryophyta</taxon>
        <taxon>Tracheophyta</taxon>
        <taxon>Spermatophyta</taxon>
        <taxon>Magnoliopsida</taxon>
        <taxon>eudicotyledons</taxon>
        <taxon>Gunneridae</taxon>
        <taxon>Pentapetalae</taxon>
        <taxon>rosids</taxon>
        <taxon>fabids</taxon>
        <taxon>Rosales</taxon>
        <taxon>Rosaceae</taxon>
        <taxon>Amygdaloideae</taxon>
        <taxon>Maleae</taxon>
        <taxon>Pyrus</taxon>
    </lineage>
</organism>
<reference evidence="7" key="2">
    <citation type="submission" date="2019-10" db="EMBL/GenBank/DDBJ databases">
        <title>A de novo genome assembly of a pear dwarfing rootstock.</title>
        <authorList>
            <person name="Wang F."/>
            <person name="Wang J."/>
            <person name="Li S."/>
            <person name="Zhang Y."/>
            <person name="Fang M."/>
            <person name="Ma L."/>
            <person name="Zhao Y."/>
            <person name="Jiang S."/>
        </authorList>
    </citation>
    <scope>NUCLEOTIDE SEQUENCE [LARGE SCALE GENOMIC DNA]</scope>
</reference>
<evidence type="ECO:0000313" key="7">
    <source>
        <dbReference type="Proteomes" id="UP000327157"/>
    </source>
</evidence>
<feature type="compositionally biased region" description="Pro residues" evidence="4">
    <location>
        <begin position="44"/>
        <end position="54"/>
    </location>
</feature>
<dbReference type="SMART" id="SM00382">
    <property type="entry name" value="AAA"/>
    <property type="match status" value="1"/>
</dbReference>